<keyword evidence="2" id="KW-1185">Reference proteome</keyword>
<evidence type="ECO:0000313" key="1">
    <source>
        <dbReference type="EMBL" id="GFR14362.1"/>
    </source>
</evidence>
<comment type="caution">
    <text evidence="1">The sequence shown here is derived from an EMBL/GenBank/DDBJ whole genome shotgun (WGS) entry which is preliminary data.</text>
</comment>
<evidence type="ECO:0008006" key="3">
    <source>
        <dbReference type="Google" id="ProtNLM"/>
    </source>
</evidence>
<reference evidence="1" key="1">
    <citation type="submission" date="2020-07" db="EMBL/GenBank/DDBJ databases">
        <title>Multicomponent nature underlies the extraordinary mechanical properties of spider dragline silk.</title>
        <authorList>
            <person name="Kono N."/>
            <person name="Nakamura H."/>
            <person name="Mori M."/>
            <person name="Yoshida Y."/>
            <person name="Ohtoshi R."/>
            <person name="Malay A.D."/>
            <person name="Moran D.A.P."/>
            <person name="Tomita M."/>
            <person name="Numata K."/>
            <person name="Arakawa K."/>
        </authorList>
    </citation>
    <scope>NUCLEOTIDE SEQUENCE</scope>
</reference>
<organism evidence="1 2">
    <name type="scientific">Trichonephila clavata</name>
    <name type="common">Joro spider</name>
    <name type="synonym">Nephila clavata</name>
    <dbReference type="NCBI Taxonomy" id="2740835"/>
    <lineage>
        <taxon>Eukaryota</taxon>
        <taxon>Metazoa</taxon>
        <taxon>Ecdysozoa</taxon>
        <taxon>Arthropoda</taxon>
        <taxon>Chelicerata</taxon>
        <taxon>Arachnida</taxon>
        <taxon>Araneae</taxon>
        <taxon>Araneomorphae</taxon>
        <taxon>Entelegynae</taxon>
        <taxon>Araneoidea</taxon>
        <taxon>Nephilidae</taxon>
        <taxon>Trichonephila</taxon>
    </lineage>
</organism>
<sequence>MDENWSDASSEHGSYYSDRIDSDIEAELYSLIHHDLADNSTLSQENVNIFRENVNTSQITSIQPESNSVLSKSVSFMPENELINGNQKYKKNTKRNSISNVDPFSSDGIKHSNLYTSFETPKNSRAIQKSRNECFKKTGTNESVKRKRGVMSKIVDSITGNNSRPNSRQIHCGEDSLKQTISNTRLSKKSKGESFVIVESDSSDSDNSVYVTVSDETEFQTNITRETIVLSSDSDESDSSTERMFAESCQVKRNSLPSNYLNSNQEDPWHINTADTFGSGRFSNRYHERAQITCSNCNLKGHIAKLCPAPKNCIYILAVPCHTLLWLSLVKKKAHVF</sequence>
<proteinExistence type="predicted"/>
<dbReference type="OrthoDB" id="7608935at2759"/>
<evidence type="ECO:0000313" key="2">
    <source>
        <dbReference type="Proteomes" id="UP000887116"/>
    </source>
</evidence>
<gene>
    <name evidence="1" type="primary">AVEN_103742_1</name>
    <name evidence="1" type="ORF">TNCT_562821</name>
</gene>
<dbReference type="Gene3D" id="4.10.60.10">
    <property type="entry name" value="Zinc finger, CCHC-type"/>
    <property type="match status" value="1"/>
</dbReference>
<name>A0A8X6LN04_TRICU</name>
<dbReference type="GO" id="GO:0003676">
    <property type="term" value="F:nucleic acid binding"/>
    <property type="evidence" value="ECO:0007669"/>
    <property type="project" value="InterPro"/>
</dbReference>
<dbReference type="EMBL" id="BMAO01017251">
    <property type="protein sequence ID" value="GFR14362.1"/>
    <property type="molecule type" value="Genomic_DNA"/>
</dbReference>
<protein>
    <recommendedName>
        <fullName evidence="3">CCHC-type domain-containing protein</fullName>
    </recommendedName>
</protein>
<dbReference type="Proteomes" id="UP000887116">
    <property type="component" value="Unassembled WGS sequence"/>
</dbReference>
<dbReference type="AlphaFoldDB" id="A0A8X6LN04"/>
<dbReference type="InterPro" id="IPR036875">
    <property type="entry name" value="Znf_CCHC_sf"/>
</dbReference>
<accession>A0A8X6LN04</accession>
<dbReference type="GO" id="GO:0008270">
    <property type="term" value="F:zinc ion binding"/>
    <property type="evidence" value="ECO:0007669"/>
    <property type="project" value="InterPro"/>
</dbReference>
<dbReference type="SUPFAM" id="SSF57756">
    <property type="entry name" value="Retrovirus zinc finger-like domains"/>
    <property type="match status" value="1"/>
</dbReference>
<feature type="non-terminal residue" evidence="1">
    <location>
        <position position="1"/>
    </location>
</feature>